<protein>
    <recommendedName>
        <fullName evidence="4">6-pyruvoyltetrahydropterin synthase</fullName>
        <ecNumber evidence="4">4.2.3.12</ecNumber>
    </recommendedName>
</protein>
<keyword evidence="5" id="KW-0479">Metal-binding</keyword>
<evidence type="ECO:0000256" key="8">
    <source>
        <dbReference type="ARBA" id="ARBA00023239"/>
    </source>
</evidence>
<comment type="similarity">
    <text evidence="3">Belongs to the PTPS family.</text>
</comment>
<dbReference type="OrthoDB" id="14045at2759"/>
<keyword evidence="6" id="KW-0862">Zinc</keyword>
<sequence length="190" mass="20622">MEIDNASPSTALSPSEPVAAAATPAALSATTSLDEEAPLVTVTHRCTVNAIHRLWCPALSEQQNQARWGLPGMAVHGHVYHFEIKFKAPVSRKTGQVVGAAILEDAVHMGVHEVLNHKNLDSDVSFFISRPSTLENVCLFAWRNIGVIIAHTPRQVYEVSVEAEPCPRTDALSIEKTRVTFSGEMGPISF</sequence>
<organism evidence="9 10">
    <name type="scientific">Rhodotorula mucilaginosa</name>
    <name type="common">Yeast</name>
    <name type="synonym">Rhodotorula rubra</name>
    <dbReference type="NCBI Taxonomy" id="5537"/>
    <lineage>
        <taxon>Eukaryota</taxon>
        <taxon>Fungi</taxon>
        <taxon>Dikarya</taxon>
        <taxon>Basidiomycota</taxon>
        <taxon>Pucciniomycotina</taxon>
        <taxon>Microbotryomycetes</taxon>
        <taxon>Sporidiobolales</taxon>
        <taxon>Sporidiobolaceae</taxon>
        <taxon>Rhodotorula</taxon>
    </lineage>
</organism>
<dbReference type="EC" id="4.2.3.12" evidence="4"/>
<comment type="cofactor">
    <cofactor evidence="1">
        <name>Zn(2+)</name>
        <dbReference type="ChEBI" id="CHEBI:29105"/>
    </cofactor>
</comment>
<keyword evidence="10" id="KW-1185">Reference proteome</keyword>
<evidence type="ECO:0000256" key="5">
    <source>
        <dbReference type="ARBA" id="ARBA00022723"/>
    </source>
</evidence>
<dbReference type="InterPro" id="IPR038418">
    <property type="entry name" value="6-PTP_synth/QueD_sf"/>
</dbReference>
<evidence type="ECO:0000256" key="7">
    <source>
        <dbReference type="ARBA" id="ARBA00023007"/>
    </source>
</evidence>
<keyword evidence="8" id="KW-0456">Lyase</keyword>
<evidence type="ECO:0000256" key="4">
    <source>
        <dbReference type="ARBA" id="ARBA00013100"/>
    </source>
</evidence>
<dbReference type="GO" id="GO:0003874">
    <property type="term" value="F:6-pyruvoyltetrahydropterin synthase activity"/>
    <property type="evidence" value="ECO:0007669"/>
    <property type="project" value="UniProtKB-EC"/>
</dbReference>
<dbReference type="EMBL" id="PUHQ01000057">
    <property type="protein sequence ID" value="KAG0659121.1"/>
    <property type="molecule type" value="Genomic_DNA"/>
</dbReference>
<evidence type="ECO:0000256" key="2">
    <source>
        <dbReference type="ARBA" id="ARBA00005126"/>
    </source>
</evidence>
<dbReference type="InterPro" id="IPR007115">
    <property type="entry name" value="6-PTP_synth/QueD"/>
</dbReference>
<dbReference type="PANTHER" id="PTHR12589:SF7">
    <property type="entry name" value="6-PYRUVOYL TETRAHYDROBIOPTERIN SYNTHASE"/>
    <property type="match status" value="1"/>
</dbReference>
<reference evidence="9 10" key="1">
    <citation type="submission" date="2020-11" db="EMBL/GenBank/DDBJ databases">
        <title>Kefir isolates.</title>
        <authorList>
            <person name="Marcisauskas S."/>
            <person name="Kim Y."/>
            <person name="Blasche S."/>
        </authorList>
    </citation>
    <scope>NUCLEOTIDE SEQUENCE [LARGE SCALE GENOMIC DNA]</scope>
    <source>
        <strain evidence="9 10">KR</strain>
    </source>
</reference>
<accession>A0A9P6VY25</accession>
<dbReference type="PANTHER" id="PTHR12589">
    <property type="entry name" value="PYRUVOYL TETRAHYDROBIOPTERIN SYNTHASE"/>
    <property type="match status" value="1"/>
</dbReference>
<evidence type="ECO:0000313" key="9">
    <source>
        <dbReference type="EMBL" id="KAG0659121.1"/>
    </source>
</evidence>
<evidence type="ECO:0000313" key="10">
    <source>
        <dbReference type="Proteomes" id="UP000777482"/>
    </source>
</evidence>
<gene>
    <name evidence="9" type="ORF">C6P46_005292</name>
</gene>
<dbReference type="Gene3D" id="3.30.479.10">
    <property type="entry name" value="6-pyruvoyl tetrahydropterin synthase/QueD"/>
    <property type="match status" value="1"/>
</dbReference>
<dbReference type="Pfam" id="PF01242">
    <property type="entry name" value="PTPS"/>
    <property type="match status" value="1"/>
</dbReference>
<dbReference type="SUPFAM" id="SSF55620">
    <property type="entry name" value="Tetrahydrobiopterin biosynthesis enzymes-like"/>
    <property type="match status" value="1"/>
</dbReference>
<comment type="caution">
    <text evidence="9">The sequence shown here is derived from an EMBL/GenBank/DDBJ whole genome shotgun (WGS) entry which is preliminary data.</text>
</comment>
<comment type="pathway">
    <text evidence="2">Cofactor biosynthesis; tetrahydrobiopterin biosynthesis; tetrahydrobiopterin from 7,8-dihydroneopterin triphosphate: step 1/3.</text>
</comment>
<name>A0A9P6VY25_RHOMI</name>
<keyword evidence="7" id="KW-0783">Tetrahydrobiopterin biosynthesis</keyword>
<evidence type="ECO:0000256" key="3">
    <source>
        <dbReference type="ARBA" id="ARBA00009164"/>
    </source>
</evidence>
<dbReference type="GO" id="GO:0046872">
    <property type="term" value="F:metal ion binding"/>
    <property type="evidence" value="ECO:0007669"/>
    <property type="project" value="UniProtKB-KW"/>
</dbReference>
<proteinExistence type="inferred from homology"/>
<evidence type="ECO:0000256" key="1">
    <source>
        <dbReference type="ARBA" id="ARBA00001947"/>
    </source>
</evidence>
<dbReference type="AlphaFoldDB" id="A0A9P6VY25"/>
<dbReference type="Proteomes" id="UP000777482">
    <property type="component" value="Unassembled WGS sequence"/>
</dbReference>
<dbReference type="GO" id="GO:0006729">
    <property type="term" value="P:tetrahydrobiopterin biosynthetic process"/>
    <property type="evidence" value="ECO:0007669"/>
    <property type="project" value="UniProtKB-KW"/>
</dbReference>
<evidence type="ECO:0000256" key="6">
    <source>
        <dbReference type="ARBA" id="ARBA00022833"/>
    </source>
</evidence>